<dbReference type="EMBL" id="JAHQIW010005984">
    <property type="protein sequence ID" value="KAJ1367684.1"/>
    <property type="molecule type" value="Genomic_DNA"/>
</dbReference>
<dbReference type="EMBL" id="JAHQIW010005982">
    <property type="protein sequence ID" value="KAJ1367675.1"/>
    <property type="molecule type" value="Genomic_DNA"/>
</dbReference>
<sequence length="82" mass="9719">MARAFEAERRQHIEQLMQLKQEALLAVIPEKDSHLTLLENLRTPREEIDTVRRHKDSLMPYHLFPFTGLIVYSVRHGFSLHL</sequence>
<protein>
    <submittedName>
        <fullName evidence="3">Uncharacterized protein</fullName>
    </submittedName>
</protein>
<accession>A0AAD5WEV6</accession>
<organism evidence="3 5">
    <name type="scientific">Parelaphostrongylus tenuis</name>
    <name type="common">Meningeal worm</name>
    <dbReference type="NCBI Taxonomy" id="148309"/>
    <lineage>
        <taxon>Eukaryota</taxon>
        <taxon>Metazoa</taxon>
        <taxon>Ecdysozoa</taxon>
        <taxon>Nematoda</taxon>
        <taxon>Chromadorea</taxon>
        <taxon>Rhabditida</taxon>
        <taxon>Rhabditina</taxon>
        <taxon>Rhabditomorpha</taxon>
        <taxon>Strongyloidea</taxon>
        <taxon>Metastrongylidae</taxon>
        <taxon>Parelaphostrongylus</taxon>
    </lineage>
</organism>
<dbReference type="EMBL" id="JAHQIW010005984">
    <property type="protein sequence ID" value="KAJ1367689.1"/>
    <property type="molecule type" value="Genomic_DNA"/>
</dbReference>
<evidence type="ECO:0000313" key="4">
    <source>
        <dbReference type="EMBL" id="KAJ1367689.1"/>
    </source>
</evidence>
<dbReference type="InterPro" id="IPR019323">
    <property type="entry name" value="ELKS/CAST"/>
</dbReference>
<evidence type="ECO:0000313" key="1">
    <source>
        <dbReference type="EMBL" id="KAJ1367662.1"/>
    </source>
</evidence>
<reference evidence="3" key="1">
    <citation type="submission" date="2021-06" db="EMBL/GenBank/DDBJ databases">
        <title>Parelaphostrongylus tenuis whole genome reference sequence.</title>
        <authorList>
            <person name="Garwood T.J."/>
            <person name="Larsen P.A."/>
            <person name="Fountain-Jones N.M."/>
            <person name="Garbe J.R."/>
            <person name="Macchietto M.G."/>
            <person name="Kania S.A."/>
            <person name="Gerhold R.W."/>
            <person name="Richards J.E."/>
            <person name="Wolf T.M."/>
        </authorList>
    </citation>
    <scope>NUCLEOTIDE SEQUENCE</scope>
    <source>
        <strain evidence="3">MNPRO001-30</strain>
        <tissue evidence="3">Meninges</tissue>
    </source>
</reference>
<dbReference type="Proteomes" id="UP001196413">
    <property type="component" value="Unassembled WGS sequence"/>
</dbReference>
<keyword evidence="5" id="KW-1185">Reference proteome</keyword>
<evidence type="ECO:0000313" key="3">
    <source>
        <dbReference type="EMBL" id="KAJ1367684.1"/>
    </source>
</evidence>
<proteinExistence type="predicted"/>
<dbReference type="EMBL" id="JAHQIW010005982">
    <property type="protein sequence ID" value="KAJ1367662.1"/>
    <property type="molecule type" value="Genomic_DNA"/>
</dbReference>
<dbReference type="Pfam" id="PF10174">
    <property type="entry name" value="Cast"/>
    <property type="match status" value="1"/>
</dbReference>
<name>A0AAD5WEV6_PARTN</name>
<evidence type="ECO:0000313" key="2">
    <source>
        <dbReference type="EMBL" id="KAJ1367675.1"/>
    </source>
</evidence>
<dbReference type="AlphaFoldDB" id="A0AAD5WEV6"/>
<comment type="caution">
    <text evidence="3">The sequence shown here is derived from an EMBL/GenBank/DDBJ whole genome shotgun (WGS) entry which is preliminary data.</text>
</comment>
<gene>
    <name evidence="1" type="ORF">KIN20_028618</name>
    <name evidence="2" type="ORF">KIN20_028632</name>
    <name evidence="3" type="ORF">KIN20_028641</name>
    <name evidence="4" type="ORF">KIN20_028647</name>
</gene>
<evidence type="ECO:0000313" key="5">
    <source>
        <dbReference type="Proteomes" id="UP001196413"/>
    </source>
</evidence>